<proteinExistence type="predicted"/>
<organism evidence="1 2">
    <name type="scientific">Pedobacter mendelii</name>
    <dbReference type="NCBI Taxonomy" id="1908240"/>
    <lineage>
        <taxon>Bacteria</taxon>
        <taxon>Pseudomonadati</taxon>
        <taxon>Bacteroidota</taxon>
        <taxon>Sphingobacteriia</taxon>
        <taxon>Sphingobacteriales</taxon>
        <taxon>Sphingobacteriaceae</taxon>
        <taxon>Pedobacter</taxon>
    </lineage>
</organism>
<accession>A0ABQ2BBW4</accession>
<reference evidence="2" key="1">
    <citation type="journal article" date="2019" name="Int. J. Syst. Evol. Microbiol.">
        <title>The Global Catalogue of Microorganisms (GCM) 10K type strain sequencing project: providing services to taxonomists for standard genome sequencing and annotation.</title>
        <authorList>
            <consortium name="The Broad Institute Genomics Platform"/>
            <consortium name="The Broad Institute Genome Sequencing Center for Infectious Disease"/>
            <person name="Wu L."/>
            <person name="Ma J."/>
        </authorList>
    </citation>
    <scope>NUCLEOTIDE SEQUENCE [LARGE SCALE GENOMIC DNA]</scope>
    <source>
        <strain evidence="2">CCM 8939</strain>
    </source>
</reference>
<dbReference type="EMBL" id="BMDJ01000001">
    <property type="protein sequence ID" value="GGI22509.1"/>
    <property type="molecule type" value="Genomic_DNA"/>
</dbReference>
<comment type="caution">
    <text evidence="1">The sequence shown here is derived from an EMBL/GenBank/DDBJ whole genome shotgun (WGS) entry which is preliminary data.</text>
</comment>
<keyword evidence="2" id="KW-1185">Reference proteome</keyword>
<protein>
    <submittedName>
        <fullName evidence="1">Uncharacterized protein</fullName>
    </submittedName>
</protein>
<dbReference type="Proteomes" id="UP000645390">
    <property type="component" value="Unassembled WGS sequence"/>
</dbReference>
<name>A0ABQ2BBW4_9SPHI</name>
<evidence type="ECO:0000313" key="2">
    <source>
        <dbReference type="Proteomes" id="UP000645390"/>
    </source>
</evidence>
<gene>
    <name evidence="1" type="ORF">GCM10008119_03000</name>
</gene>
<sequence length="128" mass="14627">MLIVLFLSFVIPAMQFNIERNVEDEQFVSPVFTSEVPQYSTRQVHPIQIIQMPVTRQEIDWVAIKMFFKDIMIDADEIIYNGKTQLGSAKNMVITQVGSGTKIKGSYAKFSLNGKVEIWQNENVVVEP</sequence>
<evidence type="ECO:0000313" key="1">
    <source>
        <dbReference type="EMBL" id="GGI22509.1"/>
    </source>
</evidence>